<sequence length="338" mass="36583">MRDRDRLENELLELRAVADALDGSLRRFAAGDIYQNMDIAFPRTFDGMRKDFNRGLRSLTASLDEIISRTRELRSESTELRLSLHLKGEEDAARTAAVSAALASLAGVSNATRSQSARAEHVATILHNARLDLDRPRQAATAAGTTTGDAAHSLAQLKALVEDLRPVVREAALLALNSGVNAAQAGPASSDTLGAAKTLHALTQQIGTTLEAIGREADGAIQSVDASKNALDELDREFQAQHLYLEAAGTQAQALGEDARQQERELETIRSELGLTSRRIHDPDRMPHPPLFHLDAIDRAAAEIERQADRFKSAGESYPPITPSPGSGRRSHLKLVKS</sequence>
<feature type="compositionally biased region" description="Basic residues" evidence="1">
    <location>
        <begin position="329"/>
        <end position="338"/>
    </location>
</feature>
<reference evidence="2 3" key="1">
    <citation type="submission" date="2020-08" db="EMBL/GenBank/DDBJ databases">
        <title>Genomic Encyclopedia of Type Strains, Phase IV (KMG-IV): sequencing the most valuable type-strain genomes for metagenomic binning, comparative biology and taxonomic classification.</title>
        <authorList>
            <person name="Goeker M."/>
        </authorList>
    </citation>
    <scope>NUCLEOTIDE SEQUENCE [LARGE SCALE GENOMIC DNA]</scope>
    <source>
        <strain evidence="2 3">DSM 102134</strain>
    </source>
</reference>
<dbReference type="EMBL" id="JACHEJ010000001">
    <property type="protein sequence ID" value="MBB6178137.1"/>
    <property type="molecule type" value="Genomic_DNA"/>
</dbReference>
<organism evidence="2 3">
    <name type="scientific">Pseudorhizobium flavum</name>
    <dbReference type="NCBI Taxonomy" id="1335061"/>
    <lineage>
        <taxon>Bacteria</taxon>
        <taxon>Pseudomonadati</taxon>
        <taxon>Pseudomonadota</taxon>
        <taxon>Alphaproteobacteria</taxon>
        <taxon>Hyphomicrobiales</taxon>
        <taxon>Rhizobiaceae</taxon>
        <taxon>Rhizobium/Agrobacterium group</taxon>
        <taxon>Pseudorhizobium</taxon>
    </lineage>
</organism>
<keyword evidence="3" id="KW-1185">Reference proteome</keyword>
<evidence type="ECO:0000256" key="1">
    <source>
        <dbReference type="SAM" id="MobiDB-lite"/>
    </source>
</evidence>
<dbReference type="AlphaFoldDB" id="A0A7W9YTK1"/>
<proteinExistence type="predicted"/>
<feature type="region of interest" description="Disordered" evidence="1">
    <location>
        <begin position="306"/>
        <end position="338"/>
    </location>
</feature>
<dbReference type="Proteomes" id="UP000535501">
    <property type="component" value="Unassembled WGS sequence"/>
</dbReference>
<accession>A0A7W9YTK1</accession>
<name>A0A7W9YTK1_9HYPH</name>
<evidence type="ECO:0000313" key="2">
    <source>
        <dbReference type="EMBL" id="MBB6178137.1"/>
    </source>
</evidence>
<dbReference type="RefSeq" id="WP_077549594.1">
    <property type="nucleotide sequence ID" value="NZ_JACHEJ010000001.1"/>
</dbReference>
<dbReference type="Gene3D" id="1.10.287.950">
    <property type="entry name" value="Methyl-accepting chemotaxis protein"/>
    <property type="match status" value="1"/>
</dbReference>
<evidence type="ECO:0000313" key="3">
    <source>
        <dbReference type="Proteomes" id="UP000535501"/>
    </source>
</evidence>
<gene>
    <name evidence="2" type="ORF">HNQ75_000080</name>
</gene>
<protein>
    <submittedName>
        <fullName evidence="2">Chromosome segregation ATPase</fullName>
    </submittedName>
</protein>
<dbReference type="SUPFAM" id="SSF58104">
    <property type="entry name" value="Methyl-accepting chemotaxis protein (MCP) signaling domain"/>
    <property type="match status" value="1"/>
</dbReference>
<comment type="caution">
    <text evidence="2">The sequence shown here is derived from an EMBL/GenBank/DDBJ whole genome shotgun (WGS) entry which is preliminary data.</text>
</comment>